<organism evidence="7 8">
    <name type="scientific">Candidula unifasciata</name>
    <dbReference type="NCBI Taxonomy" id="100452"/>
    <lineage>
        <taxon>Eukaryota</taxon>
        <taxon>Metazoa</taxon>
        <taxon>Spiralia</taxon>
        <taxon>Lophotrochozoa</taxon>
        <taxon>Mollusca</taxon>
        <taxon>Gastropoda</taxon>
        <taxon>Heterobranchia</taxon>
        <taxon>Euthyneura</taxon>
        <taxon>Panpulmonata</taxon>
        <taxon>Eupulmonata</taxon>
        <taxon>Stylommatophora</taxon>
        <taxon>Helicina</taxon>
        <taxon>Helicoidea</taxon>
        <taxon>Geomitridae</taxon>
        <taxon>Candidula</taxon>
    </lineage>
</organism>
<evidence type="ECO:0000313" key="8">
    <source>
        <dbReference type="Proteomes" id="UP000678393"/>
    </source>
</evidence>
<dbReference type="AlphaFoldDB" id="A0A8S3YMY0"/>
<dbReference type="EMBL" id="CAJHNH020000521">
    <property type="protein sequence ID" value="CAG5118253.1"/>
    <property type="molecule type" value="Genomic_DNA"/>
</dbReference>
<dbReference type="GO" id="GO:0003735">
    <property type="term" value="F:structural constituent of ribosome"/>
    <property type="evidence" value="ECO:0007669"/>
    <property type="project" value="InterPro"/>
</dbReference>
<keyword evidence="2" id="KW-0689">Ribosomal protein</keyword>
<comment type="similarity">
    <text evidence="1">Belongs to the eukaryotic ribosomal protein eL28 family.</text>
</comment>
<evidence type="ECO:0000313" key="7">
    <source>
        <dbReference type="EMBL" id="CAG5118253.1"/>
    </source>
</evidence>
<protein>
    <recommendedName>
        <fullName evidence="4">Large ribosomal subunit protein eL28</fullName>
    </recommendedName>
    <alternativeName>
        <fullName evidence="5">60S ribosomal protein L28</fullName>
    </alternativeName>
</protein>
<keyword evidence="8" id="KW-1185">Reference proteome</keyword>
<dbReference type="InterPro" id="IPR029004">
    <property type="entry name" value="Ribosomal_eL28/Mak16"/>
</dbReference>
<dbReference type="Proteomes" id="UP000678393">
    <property type="component" value="Unassembled WGS sequence"/>
</dbReference>
<evidence type="ECO:0000256" key="4">
    <source>
        <dbReference type="ARBA" id="ARBA00035223"/>
    </source>
</evidence>
<dbReference type="GO" id="GO:0005840">
    <property type="term" value="C:ribosome"/>
    <property type="evidence" value="ECO:0007669"/>
    <property type="project" value="UniProtKB-KW"/>
</dbReference>
<evidence type="ECO:0000256" key="5">
    <source>
        <dbReference type="ARBA" id="ARBA00035330"/>
    </source>
</evidence>
<dbReference type="PANTHER" id="PTHR10544">
    <property type="entry name" value="60S RIBOSOMAL PROTEIN L28"/>
    <property type="match status" value="1"/>
</dbReference>
<reference evidence="7" key="1">
    <citation type="submission" date="2021-04" db="EMBL/GenBank/DDBJ databases">
        <authorList>
            <consortium name="Molecular Ecology Group"/>
        </authorList>
    </citation>
    <scope>NUCLEOTIDE SEQUENCE</scope>
</reference>
<evidence type="ECO:0000259" key="6">
    <source>
        <dbReference type="Pfam" id="PF01778"/>
    </source>
</evidence>
<dbReference type="OrthoDB" id="338850at2759"/>
<evidence type="ECO:0000256" key="3">
    <source>
        <dbReference type="ARBA" id="ARBA00023274"/>
    </source>
</evidence>
<accession>A0A8S3YMY0</accession>
<dbReference type="GO" id="GO:1990904">
    <property type="term" value="C:ribonucleoprotein complex"/>
    <property type="evidence" value="ECO:0007669"/>
    <property type="project" value="UniProtKB-KW"/>
</dbReference>
<name>A0A8S3YMY0_9EUPU</name>
<sequence>MASADLTWLIFRNNSSTLLKRSRQYMSLEPNNLKGYNSFRYNGLIHRKTVGIEPVKDGKGVVLVTRKSKGLRKPENNLTRVELKKGSRSTIATIRRTLRYKNYRKDLINAAVRRTCAIIQSQKPVVIKSKARTAKKD</sequence>
<dbReference type="InterPro" id="IPR002672">
    <property type="entry name" value="Ribosomal_eL28"/>
</dbReference>
<comment type="caution">
    <text evidence="7">The sequence shown here is derived from an EMBL/GenBank/DDBJ whole genome shotgun (WGS) entry which is preliminary data.</text>
</comment>
<dbReference type="FunFam" id="3.30.390.110:FF:000002">
    <property type="entry name" value="60S ribosomal protein L28"/>
    <property type="match status" value="1"/>
</dbReference>
<evidence type="ECO:0000256" key="1">
    <source>
        <dbReference type="ARBA" id="ARBA00007926"/>
    </source>
</evidence>
<dbReference type="Pfam" id="PF01778">
    <property type="entry name" value="Ribosomal_L28e"/>
    <property type="match status" value="1"/>
</dbReference>
<dbReference type="Gene3D" id="3.30.390.110">
    <property type="match status" value="1"/>
</dbReference>
<feature type="domain" description="Ribosomal eL28/Mak16" evidence="6">
    <location>
        <begin position="6"/>
        <end position="121"/>
    </location>
</feature>
<keyword evidence="3" id="KW-0687">Ribonucleoprotein</keyword>
<dbReference type="GO" id="GO:0006412">
    <property type="term" value="P:translation"/>
    <property type="evidence" value="ECO:0007669"/>
    <property type="project" value="InterPro"/>
</dbReference>
<proteinExistence type="inferred from homology"/>
<evidence type="ECO:0000256" key="2">
    <source>
        <dbReference type="ARBA" id="ARBA00022980"/>
    </source>
</evidence>
<gene>
    <name evidence="7" type="ORF">CUNI_LOCUS3811</name>
</gene>